<sequence>MRLFTVSDLHTDHPQNWKWLDRLSREDFLDDTLIVAGDVADEIGLLRASLEQLSRRFRHVCFVPGNHDLWVIRSDLRSSFDKYRTVNQACRDAGVHTQACRVGSTLIVPLLGWYDYSFGPFNETLRSNWMDFTACQWDGHDDEAVSRVFDELNRPPDTQGVRHIVSFSHFLPRIDLMPAGVPPQYRYLYPVLGSARLERQVRRLGAQTHIYGHSHLNRRVTLEGVTYINNAFGYPSERHIANKALLCLGPL</sequence>
<dbReference type="InterPro" id="IPR004843">
    <property type="entry name" value="Calcineurin-like_PHP"/>
</dbReference>
<dbReference type="AlphaFoldDB" id="A0A3G7TSR0"/>
<dbReference type="Gene3D" id="3.60.21.10">
    <property type="match status" value="1"/>
</dbReference>
<dbReference type="InterPro" id="IPR052963">
    <property type="entry name" value="Pantetheine_PDE"/>
</dbReference>
<dbReference type="Proteomes" id="UP000268048">
    <property type="component" value="Chromosome"/>
</dbReference>
<dbReference type="GO" id="GO:0016787">
    <property type="term" value="F:hydrolase activity"/>
    <property type="evidence" value="ECO:0007669"/>
    <property type="project" value="InterPro"/>
</dbReference>
<dbReference type="Pfam" id="PF00149">
    <property type="entry name" value="Metallophos"/>
    <property type="match status" value="1"/>
</dbReference>
<feature type="domain" description="Calcineurin-like phosphoesterase" evidence="1">
    <location>
        <begin position="1"/>
        <end position="215"/>
    </location>
</feature>
<dbReference type="PANTHER" id="PTHR36492">
    <property type="match status" value="1"/>
</dbReference>
<gene>
    <name evidence="2" type="ORF">C4K04_3808</name>
</gene>
<reference evidence="2 3" key="1">
    <citation type="submission" date="2018-03" db="EMBL/GenBank/DDBJ databases">
        <title>Diversity of phytobeneficial traits revealed by whole-genome analysis of worldwide-isolated phenazine-producing Pseudomonas spp.</title>
        <authorList>
            <person name="Biessy A."/>
            <person name="Novinscak A."/>
            <person name="Blom J."/>
            <person name="Leger G."/>
            <person name="Thomashow L.S."/>
            <person name="Cazorla F.M."/>
            <person name="Josic D."/>
            <person name="Filion M."/>
        </authorList>
    </citation>
    <scope>NUCLEOTIDE SEQUENCE [LARGE SCALE GENOMIC DNA]</scope>
    <source>
        <strain evidence="2 3">B25</strain>
    </source>
</reference>
<protein>
    <recommendedName>
        <fullName evidence="1">Calcineurin-like phosphoesterase domain-containing protein</fullName>
    </recommendedName>
</protein>
<evidence type="ECO:0000313" key="3">
    <source>
        <dbReference type="Proteomes" id="UP000268048"/>
    </source>
</evidence>
<dbReference type="EMBL" id="CP027753">
    <property type="protein sequence ID" value="AZE49478.1"/>
    <property type="molecule type" value="Genomic_DNA"/>
</dbReference>
<evidence type="ECO:0000259" key="1">
    <source>
        <dbReference type="Pfam" id="PF00149"/>
    </source>
</evidence>
<proteinExistence type="predicted"/>
<dbReference type="PANTHER" id="PTHR36492:SF2">
    <property type="entry name" value="[ACYL-CARRIER-PROTEIN] PHOSPHODIESTERASE PPTH"/>
    <property type="match status" value="1"/>
</dbReference>
<dbReference type="InterPro" id="IPR029052">
    <property type="entry name" value="Metallo-depent_PP-like"/>
</dbReference>
<name>A0A3G7TSR0_9PSED</name>
<dbReference type="SUPFAM" id="SSF56300">
    <property type="entry name" value="Metallo-dependent phosphatases"/>
    <property type="match status" value="1"/>
</dbReference>
<accession>A0A3G7TSR0</accession>
<organism evidence="2 3">
    <name type="scientific">Pseudomonas chlororaphis</name>
    <dbReference type="NCBI Taxonomy" id="587753"/>
    <lineage>
        <taxon>Bacteria</taxon>
        <taxon>Pseudomonadati</taxon>
        <taxon>Pseudomonadota</taxon>
        <taxon>Gammaproteobacteria</taxon>
        <taxon>Pseudomonadales</taxon>
        <taxon>Pseudomonadaceae</taxon>
        <taxon>Pseudomonas</taxon>
    </lineage>
</organism>
<evidence type="ECO:0000313" key="2">
    <source>
        <dbReference type="EMBL" id="AZE49478.1"/>
    </source>
</evidence>